<dbReference type="InParanoid" id="A0A7C8MUZ7"/>
<feature type="region of interest" description="Disordered" evidence="1">
    <location>
        <begin position="90"/>
        <end position="160"/>
    </location>
</feature>
<dbReference type="Proteomes" id="UP000481858">
    <property type="component" value="Unassembled WGS sequence"/>
</dbReference>
<sequence length="582" mass="65571">MAITVSRLSEGFQRSRQNQKHTHQAQQQHQHQHQQHQQQQQQLLSSPTAARMKRHLDPIDTLNDPLKAKRTRIAVEIFARPLTHALAPSKPILVNRQRSTTQPVQVASSQKPERPSPIATNPLSPVPPIPPPTSAPTATTAPPPPPPQSRPQPPPPPAIAITTATTTTATTKENGLTRHQEKVINGIRHELDRLQPSADNVASSASGPPGRKLRSQEATRFKSELSAYFPEYDEVIGNDPKEQHLLNADTPIIILDTELESSSDAVAIFSAPIEKRPNFPTVRAYSDRLFTDLHNSPVIDCDFLKFEHDSDDSEDPLPDSHFAPAHRRAERLEKSIRNTERGRAQHEKDQIIRLLGELQGHDWLRTMGVNGVTESRRKSFEPARDHFIKGCQTILDKFRLWSQEEKRRKLERERALAEETDDEEDEDSQESSVDDSDCSEGAGSIDDVDMVDVENESGDDLASEGDPPDFSDLDAAARQLHDEAMERARSAAATSPRRTRGEPPPTVVDSTPREFTSFFGKRHQRDAALVQGRRRGRTVLAWGHPVPEMGEDDFELPDFCLDEDTLRAHERQKRRERRQRKQ</sequence>
<comment type="caution">
    <text evidence="3">The sequence shown here is derived from an EMBL/GenBank/DDBJ whole genome shotgun (WGS) entry which is preliminary data.</text>
</comment>
<dbReference type="Pfam" id="PF15460">
    <property type="entry name" value="SAS4"/>
    <property type="match status" value="1"/>
</dbReference>
<protein>
    <recommendedName>
        <fullName evidence="2">Something about silencing protein 4 domain-containing protein</fullName>
    </recommendedName>
</protein>
<evidence type="ECO:0000256" key="1">
    <source>
        <dbReference type="SAM" id="MobiDB-lite"/>
    </source>
</evidence>
<feature type="compositionally biased region" description="Pro residues" evidence="1">
    <location>
        <begin position="141"/>
        <end position="158"/>
    </location>
</feature>
<organism evidence="3 4">
    <name type="scientific">Xylaria multiplex</name>
    <dbReference type="NCBI Taxonomy" id="323545"/>
    <lineage>
        <taxon>Eukaryota</taxon>
        <taxon>Fungi</taxon>
        <taxon>Dikarya</taxon>
        <taxon>Ascomycota</taxon>
        <taxon>Pezizomycotina</taxon>
        <taxon>Sordariomycetes</taxon>
        <taxon>Xylariomycetidae</taxon>
        <taxon>Xylariales</taxon>
        <taxon>Xylariaceae</taxon>
        <taxon>Xylaria</taxon>
    </lineage>
</organism>
<feature type="compositionally biased region" description="Acidic residues" evidence="1">
    <location>
        <begin position="446"/>
        <end position="472"/>
    </location>
</feature>
<accession>A0A7C8MUZ7</accession>
<gene>
    <name evidence="3" type="ORF">GQX73_g1400</name>
</gene>
<feature type="compositionally biased region" description="Low complexity" evidence="1">
    <location>
        <begin position="24"/>
        <end position="42"/>
    </location>
</feature>
<dbReference type="GO" id="GO:0033255">
    <property type="term" value="C:SAS acetyltransferase complex"/>
    <property type="evidence" value="ECO:0007669"/>
    <property type="project" value="InterPro"/>
</dbReference>
<dbReference type="InterPro" id="IPR029184">
    <property type="entry name" value="Sas4_dom"/>
</dbReference>
<keyword evidence="4" id="KW-1185">Reference proteome</keyword>
<dbReference type="AlphaFoldDB" id="A0A7C8MUZ7"/>
<evidence type="ECO:0000313" key="3">
    <source>
        <dbReference type="EMBL" id="KAF2972170.1"/>
    </source>
</evidence>
<dbReference type="InterPro" id="IPR038988">
    <property type="entry name" value="Sas4"/>
</dbReference>
<feature type="region of interest" description="Disordered" evidence="1">
    <location>
        <begin position="191"/>
        <end position="216"/>
    </location>
</feature>
<feature type="compositionally biased region" description="Acidic residues" evidence="1">
    <location>
        <begin position="418"/>
        <end position="438"/>
    </location>
</feature>
<dbReference type="OrthoDB" id="1938992at2759"/>
<feature type="domain" description="Something about silencing protein 4" evidence="2">
    <location>
        <begin position="315"/>
        <end position="410"/>
    </location>
</feature>
<dbReference type="PANTHER" id="PTHR38422">
    <property type="entry name" value="SOMETHING ABOUT SILENCING PROTEIN 4"/>
    <property type="match status" value="1"/>
</dbReference>
<feature type="compositionally biased region" description="Polar residues" evidence="1">
    <location>
        <begin position="197"/>
        <end position="206"/>
    </location>
</feature>
<feature type="compositionally biased region" description="Basic and acidic residues" evidence="1">
    <location>
        <begin position="479"/>
        <end position="489"/>
    </location>
</feature>
<name>A0A7C8MUZ7_9PEZI</name>
<feature type="region of interest" description="Disordered" evidence="1">
    <location>
        <begin position="412"/>
        <end position="513"/>
    </location>
</feature>
<evidence type="ECO:0000313" key="4">
    <source>
        <dbReference type="Proteomes" id="UP000481858"/>
    </source>
</evidence>
<reference evidence="3 4" key="1">
    <citation type="submission" date="2019-12" db="EMBL/GenBank/DDBJ databases">
        <title>Draft genome sequence of the ascomycete Xylaria multiplex DSM 110363.</title>
        <authorList>
            <person name="Buettner E."/>
            <person name="Kellner H."/>
        </authorList>
    </citation>
    <scope>NUCLEOTIDE SEQUENCE [LARGE SCALE GENOMIC DNA]</scope>
    <source>
        <strain evidence="3 4">DSM 110363</strain>
    </source>
</reference>
<dbReference type="GO" id="GO:0004402">
    <property type="term" value="F:histone acetyltransferase activity"/>
    <property type="evidence" value="ECO:0007669"/>
    <property type="project" value="TreeGrafter"/>
</dbReference>
<feature type="compositionally biased region" description="Pro residues" evidence="1">
    <location>
        <begin position="124"/>
        <end position="134"/>
    </location>
</feature>
<dbReference type="PANTHER" id="PTHR38422:SF1">
    <property type="entry name" value="SOMETHING ABOUT SILENCING PROTEIN 4"/>
    <property type="match status" value="1"/>
</dbReference>
<proteinExistence type="predicted"/>
<feature type="region of interest" description="Disordered" evidence="1">
    <location>
        <begin position="1"/>
        <end position="47"/>
    </location>
</feature>
<feature type="compositionally biased region" description="Polar residues" evidence="1">
    <location>
        <begin position="96"/>
        <end position="110"/>
    </location>
</feature>
<dbReference type="EMBL" id="WUBL01000008">
    <property type="protein sequence ID" value="KAF2972170.1"/>
    <property type="molecule type" value="Genomic_DNA"/>
</dbReference>
<evidence type="ECO:0000259" key="2">
    <source>
        <dbReference type="Pfam" id="PF15460"/>
    </source>
</evidence>